<sequence>MFTLYVRWCFCSKLGELSIFRHSFVEHISIESTKTIDSLKVDPIPNYVPAFSSTVSGIHSASEETYNINAWKPFFEKNLSKDGIFVPIQQNSSGPDVLIRVTDMKDNSFLVIQGESFSKQTPMETETTKKRVYLIGIELKCFQLSSSGVGRSMIKAEVAKFLHPVASQLELMQNNLRAIQLIVSDKYTEEVSKQFRNNQNWILNSGVYYEDNNNNIVYSSINSERQQQNIREEWLWIPPHCQVVVCSTTSLRTFLGCKASRDLERVFGDNAGWSEQLEPLYDLLSNSFVDLLRRIPFEESERNSGKMERRNTHPRMDMNVMQMEETRGEENVVISSSMSSSFDWNAFLLHQVGLDENRVQTYISKLPHLPVSVLKYITFQDLKHIGIKDENIVKILLGLQGV</sequence>
<organism evidence="1 2">
    <name type="scientific">Galdieria partita</name>
    <dbReference type="NCBI Taxonomy" id="83374"/>
    <lineage>
        <taxon>Eukaryota</taxon>
        <taxon>Rhodophyta</taxon>
        <taxon>Bangiophyceae</taxon>
        <taxon>Galdieriales</taxon>
        <taxon>Galdieriaceae</taxon>
        <taxon>Galdieria</taxon>
    </lineage>
</organism>
<accession>A0A9C7Q2B2</accession>
<dbReference type="OrthoDB" id="10415692at2759"/>
<gene>
    <name evidence="1" type="ORF">GpartN1_g6835.t1</name>
</gene>
<protein>
    <submittedName>
        <fullName evidence="1">Uncharacterized protein</fullName>
    </submittedName>
</protein>
<evidence type="ECO:0000313" key="1">
    <source>
        <dbReference type="EMBL" id="GJQ15044.1"/>
    </source>
</evidence>
<proteinExistence type="predicted"/>
<dbReference type="Proteomes" id="UP001061958">
    <property type="component" value="Unassembled WGS sequence"/>
</dbReference>
<name>A0A9C7Q2B2_9RHOD</name>
<dbReference type="EMBL" id="BQMJ01000063">
    <property type="protein sequence ID" value="GJQ15044.1"/>
    <property type="molecule type" value="Genomic_DNA"/>
</dbReference>
<reference evidence="1" key="2">
    <citation type="submission" date="2022-01" db="EMBL/GenBank/DDBJ databases">
        <authorList>
            <person name="Hirooka S."/>
            <person name="Miyagishima S.Y."/>
        </authorList>
    </citation>
    <scope>NUCLEOTIDE SEQUENCE</scope>
    <source>
        <strain evidence="1">NBRC 102759</strain>
    </source>
</reference>
<reference evidence="1" key="1">
    <citation type="journal article" date="2022" name="Proc. Natl. Acad. Sci. U.S.A.">
        <title>Life cycle and functional genomics of the unicellular red alga Galdieria for elucidating algal and plant evolution and industrial use.</title>
        <authorList>
            <person name="Hirooka S."/>
            <person name="Itabashi T."/>
            <person name="Ichinose T.M."/>
            <person name="Onuma R."/>
            <person name="Fujiwara T."/>
            <person name="Yamashita S."/>
            <person name="Jong L.W."/>
            <person name="Tomita R."/>
            <person name="Iwane A.H."/>
            <person name="Miyagishima S.Y."/>
        </authorList>
    </citation>
    <scope>NUCLEOTIDE SEQUENCE</scope>
    <source>
        <strain evidence="1">NBRC 102759</strain>
    </source>
</reference>
<dbReference type="AlphaFoldDB" id="A0A9C7Q2B2"/>
<keyword evidence="2" id="KW-1185">Reference proteome</keyword>
<comment type="caution">
    <text evidence="1">The sequence shown here is derived from an EMBL/GenBank/DDBJ whole genome shotgun (WGS) entry which is preliminary data.</text>
</comment>
<evidence type="ECO:0000313" key="2">
    <source>
        <dbReference type="Proteomes" id="UP001061958"/>
    </source>
</evidence>